<sequence>MANLFPPLFPLPPLKQPYTSSCDCSMNIRNAREERNNLVSVVYEHTEDTSPFPSGQCPKGNISIEKVASEDNIVDILSLPLKRESLNYLRQCLGLMELIP</sequence>
<reference evidence="1" key="1">
    <citation type="journal article" date="2022" name="Int. J. Mol. Sci.">
        <title>Draft Genome of Tanacetum Coccineum: Genomic Comparison of Closely Related Tanacetum-Family Plants.</title>
        <authorList>
            <person name="Yamashiro T."/>
            <person name="Shiraishi A."/>
            <person name="Nakayama K."/>
            <person name="Satake H."/>
        </authorList>
    </citation>
    <scope>NUCLEOTIDE SEQUENCE</scope>
</reference>
<name>A0ABQ4WQ82_9ASTR</name>
<accession>A0ABQ4WQ82</accession>
<dbReference type="Proteomes" id="UP001151760">
    <property type="component" value="Unassembled WGS sequence"/>
</dbReference>
<organism evidence="1 2">
    <name type="scientific">Tanacetum coccineum</name>
    <dbReference type="NCBI Taxonomy" id="301880"/>
    <lineage>
        <taxon>Eukaryota</taxon>
        <taxon>Viridiplantae</taxon>
        <taxon>Streptophyta</taxon>
        <taxon>Embryophyta</taxon>
        <taxon>Tracheophyta</taxon>
        <taxon>Spermatophyta</taxon>
        <taxon>Magnoliopsida</taxon>
        <taxon>eudicotyledons</taxon>
        <taxon>Gunneridae</taxon>
        <taxon>Pentapetalae</taxon>
        <taxon>asterids</taxon>
        <taxon>campanulids</taxon>
        <taxon>Asterales</taxon>
        <taxon>Asteraceae</taxon>
        <taxon>Asteroideae</taxon>
        <taxon>Anthemideae</taxon>
        <taxon>Anthemidinae</taxon>
        <taxon>Tanacetum</taxon>
    </lineage>
</organism>
<dbReference type="EMBL" id="BQNB010008822">
    <property type="protein sequence ID" value="GJS54766.1"/>
    <property type="molecule type" value="Genomic_DNA"/>
</dbReference>
<keyword evidence="2" id="KW-1185">Reference proteome</keyword>
<proteinExistence type="predicted"/>
<reference evidence="1" key="2">
    <citation type="submission" date="2022-01" db="EMBL/GenBank/DDBJ databases">
        <authorList>
            <person name="Yamashiro T."/>
            <person name="Shiraishi A."/>
            <person name="Satake H."/>
            <person name="Nakayama K."/>
        </authorList>
    </citation>
    <scope>NUCLEOTIDE SEQUENCE</scope>
</reference>
<comment type="caution">
    <text evidence="1">The sequence shown here is derived from an EMBL/GenBank/DDBJ whole genome shotgun (WGS) entry which is preliminary data.</text>
</comment>
<evidence type="ECO:0000313" key="2">
    <source>
        <dbReference type="Proteomes" id="UP001151760"/>
    </source>
</evidence>
<protein>
    <submittedName>
        <fullName evidence="1">Uncharacterized protein</fullName>
    </submittedName>
</protein>
<evidence type="ECO:0000313" key="1">
    <source>
        <dbReference type="EMBL" id="GJS54766.1"/>
    </source>
</evidence>
<gene>
    <name evidence="1" type="ORF">Tco_0628128</name>
</gene>